<evidence type="ECO:0008006" key="3">
    <source>
        <dbReference type="Google" id="ProtNLM"/>
    </source>
</evidence>
<keyword evidence="2" id="KW-1185">Reference proteome</keyword>
<comment type="caution">
    <text evidence="1">The sequence shown here is derived from an EMBL/GenBank/DDBJ whole genome shotgun (WGS) entry which is preliminary data.</text>
</comment>
<dbReference type="RefSeq" id="WP_189060810.1">
    <property type="nucleotide sequence ID" value="NZ_BMMK01000029.1"/>
</dbReference>
<evidence type="ECO:0000313" key="2">
    <source>
        <dbReference type="Proteomes" id="UP000637578"/>
    </source>
</evidence>
<reference evidence="1" key="1">
    <citation type="journal article" date="2014" name="Int. J. Syst. Evol. Microbiol.">
        <title>Complete genome sequence of Corynebacterium casei LMG S-19264T (=DSM 44701T), isolated from a smear-ripened cheese.</title>
        <authorList>
            <consortium name="US DOE Joint Genome Institute (JGI-PGF)"/>
            <person name="Walter F."/>
            <person name="Albersmeier A."/>
            <person name="Kalinowski J."/>
            <person name="Ruckert C."/>
        </authorList>
    </citation>
    <scope>NUCLEOTIDE SEQUENCE</scope>
    <source>
        <strain evidence="1">CGMCC 4.5737</strain>
    </source>
</reference>
<dbReference type="Gene3D" id="3.10.450.50">
    <property type="match status" value="1"/>
</dbReference>
<name>A0A8J3FWM3_9PSEU</name>
<dbReference type="InterPro" id="IPR032710">
    <property type="entry name" value="NTF2-like_dom_sf"/>
</dbReference>
<accession>A0A8J3FWM3</accession>
<proteinExistence type="predicted"/>
<evidence type="ECO:0000313" key="1">
    <source>
        <dbReference type="EMBL" id="GGM72958.1"/>
    </source>
</evidence>
<organism evidence="1 2">
    <name type="scientific">Longimycelium tulufanense</name>
    <dbReference type="NCBI Taxonomy" id="907463"/>
    <lineage>
        <taxon>Bacteria</taxon>
        <taxon>Bacillati</taxon>
        <taxon>Actinomycetota</taxon>
        <taxon>Actinomycetes</taxon>
        <taxon>Pseudonocardiales</taxon>
        <taxon>Pseudonocardiaceae</taxon>
        <taxon>Longimycelium</taxon>
    </lineage>
</organism>
<protein>
    <recommendedName>
        <fullName evidence="3">SnoaL-like domain-containing protein</fullName>
    </recommendedName>
</protein>
<dbReference type="EMBL" id="BMMK01000029">
    <property type="protein sequence ID" value="GGM72958.1"/>
    <property type="molecule type" value="Genomic_DNA"/>
</dbReference>
<dbReference type="SUPFAM" id="SSF54427">
    <property type="entry name" value="NTF2-like"/>
    <property type="match status" value="1"/>
</dbReference>
<dbReference type="Proteomes" id="UP000637578">
    <property type="component" value="Unassembled WGS sequence"/>
</dbReference>
<sequence>MLLLQRIREAVEEAARTGNYRPLSDQFAPDGRVYSLMRAHPHEGRLSILKFFGLVGTMTEEMRIVGLLSDIGGDGNRPGGTHGLLFESTINGQPLDGICVIELDDQGQVTTMRVMSGVPQALRAFGTSSVTAA</sequence>
<dbReference type="AlphaFoldDB" id="A0A8J3FWM3"/>
<reference evidence="1" key="2">
    <citation type="submission" date="2020-09" db="EMBL/GenBank/DDBJ databases">
        <authorList>
            <person name="Sun Q."/>
            <person name="Zhou Y."/>
        </authorList>
    </citation>
    <scope>NUCLEOTIDE SEQUENCE</scope>
    <source>
        <strain evidence="1">CGMCC 4.5737</strain>
    </source>
</reference>
<gene>
    <name evidence="1" type="ORF">GCM10012275_49470</name>
</gene>